<gene>
    <name evidence="1" type="ORF">FRZ61_02870</name>
</gene>
<name>A0A5J6MW20_9PROT</name>
<sequence>MHTQQSSSRPSAGFTRFDRSGSVVAIAKAFDSALADLAALYLKTKNLHWYLSEQYFRDHPTAIDAGDLQTLVTLETVGNRIQTLGGIALRCLDQIARPPAAEEMPAVPRELLHQFHEGTVALAACLHDLDAVLGGRSTGTPRPPLKVWMERADRHGHILVEAARRT</sequence>
<dbReference type="OrthoDB" id="9797687at2"/>
<protein>
    <submittedName>
        <fullName evidence="1">DNA starvation/stationary phase protection protein</fullName>
    </submittedName>
</protein>
<keyword evidence="2" id="KW-1185">Reference proteome</keyword>
<organism evidence="1 2">
    <name type="scientific">Hypericibacter adhaerens</name>
    <dbReference type="NCBI Taxonomy" id="2602016"/>
    <lineage>
        <taxon>Bacteria</taxon>
        <taxon>Pseudomonadati</taxon>
        <taxon>Pseudomonadota</taxon>
        <taxon>Alphaproteobacteria</taxon>
        <taxon>Rhodospirillales</taxon>
        <taxon>Dongiaceae</taxon>
        <taxon>Hypericibacter</taxon>
    </lineage>
</organism>
<reference evidence="1 2" key="1">
    <citation type="submission" date="2019-08" db="EMBL/GenBank/DDBJ databases">
        <title>Hyperibacter terrae gen. nov., sp. nov. and Hyperibacter viscosus sp. nov., two new members in the family Rhodospirillaceae isolated from the rhizosphere of Hypericum perforatum.</title>
        <authorList>
            <person name="Noviana Z."/>
        </authorList>
    </citation>
    <scope>NUCLEOTIDE SEQUENCE [LARGE SCALE GENOMIC DNA]</scope>
    <source>
        <strain evidence="1 2">R5959</strain>
    </source>
</reference>
<dbReference type="InterPro" id="IPR012347">
    <property type="entry name" value="Ferritin-like"/>
</dbReference>
<dbReference type="RefSeq" id="WP_151114609.1">
    <property type="nucleotide sequence ID" value="NZ_CP042582.1"/>
</dbReference>
<accession>A0A5J6MW20</accession>
<dbReference type="KEGG" id="hadh:FRZ61_02870"/>
<evidence type="ECO:0000313" key="1">
    <source>
        <dbReference type="EMBL" id="QEX20370.1"/>
    </source>
</evidence>
<dbReference type="Proteomes" id="UP000325797">
    <property type="component" value="Chromosome"/>
</dbReference>
<proteinExistence type="predicted"/>
<dbReference type="InterPro" id="IPR009078">
    <property type="entry name" value="Ferritin-like_SF"/>
</dbReference>
<dbReference type="AlphaFoldDB" id="A0A5J6MW20"/>
<dbReference type="Gene3D" id="1.20.1260.10">
    <property type="match status" value="1"/>
</dbReference>
<dbReference type="EMBL" id="CP042582">
    <property type="protein sequence ID" value="QEX20370.1"/>
    <property type="molecule type" value="Genomic_DNA"/>
</dbReference>
<evidence type="ECO:0000313" key="2">
    <source>
        <dbReference type="Proteomes" id="UP000325797"/>
    </source>
</evidence>
<dbReference type="SUPFAM" id="SSF47240">
    <property type="entry name" value="Ferritin-like"/>
    <property type="match status" value="1"/>
</dbReference>